<protein>
    <submittedName>
        <fullName evidence="2">Uncharacterized protein</fullName>
    </submittedName>
</protein>
<dbReference type="OrthoDB" id="5859941at2759"/>
<evidence type="ECO:0000256" key="1">
    <source>
        <dbReference type="SAM" id="Coils"/>
    </source>
</evidence>
<accession>A0A3P6R9R0</accession>
<dbReference type="AlphaFoldDB" id="A0A3P6R9R0"/>
<name>A0A3P6R9R0_CYLGO</name>
<sequence length="271" mass="31621">MEKMLSDTFERVFNEIKDIKASHNSLINRLDSLEEKILELSFERSNQQKMLYSTLVKIRSDENKLEEKSKRIALIGIDEQGDENLTRRFDREIIKEFVYTSGEQQLVEEFEKGNVTVQRYPPGQPKSPRVRGRVIKVGLRSKELRDQLLQHMRAGRQSLTQKFIHSYARRDYTYEELQLDRALRKQAGDLNAREGKLMYVVRDFEIVKLKSPRELPRRSLVSSSLRSNYVNGASGNRSIVDLEEERDSPTTNLTLSPIYCAQYTPKTSNTR</sequence>
<gene>
    <name evidence="2" type="ORF">CGOC_LOCUS2341</name>
</gene>
<keyword evidence="1" id="KW-0175">Coiled coil</keyword>
<feature type="coiled-coil region" evidence="1">
    <location>
        <begin position="16"/>
        <end position="50"/>
    </location>
</feature>
<keyword evidence="3" id="KW-1185">Reference proteome</keyword>
<dbReference type="PANTHER" id="PTHR21459:SF2">
    <property type="entry name" value="PROTEIN CBG08968"/>
    <property type="match status" value="1"/>
</dbReference>
<dbReference type="Proteomes" id="UP000271889">
    <property type="component" value="Unassembled WGS sequence"/>
</dbReference>
<evidence type="ECO:0000313" key="3">
    <source>
        <dbReference type="Proteomes" id="UP000271889"/>
    </source>
</evidence>
<organism evidence="2 3">
    <name type="scientific">Cylicostephanus goldi</name>
    <name type="common">Nematode worm</name>
    <dbReference type="NCBI Taxonomy" id="71465"/>
    <lineage>
        <taxon>Eukaryota</taxon>
        <taxon>Metazoa</taxon>
        <taxon>Ecdysozoa</taxon>
        <taxon>Nematoda</taxon>
        <taxon>Chromadorea</taxon>
        <taxon>Rhabditida</taxon>
        <taxon>Rhabditina</taxon>
        <taxon>Rhabditomorpha</taxon>
        <taxon>Strongyloidea</taxon>
        <taxon>Strongylidae</taxon>
        <taxon>Cylicostephanus</taxon>
    </lineage>
</organism>
<dbReference type="PANTHER" id="PTHR21459">
    <property type="entry name" value="PROTEIN CBG08968"/>
    <property type="match status" value="1"/>
</dbReference>
<dbReference type="EMBL" id="UYRV01005186">
    <property type="protein sequence ID" value="VDK52383.1"/>
    <property type="molecule type" value="Genomic_DNA"/>
</dbReference>
<reference evidence="2 3" key="1">
    <citation type="submission" date="2018-11" db="EMBL/GenBank/DDBJ databases">
        <authorList>
            <consortium name="Pathogen Informatics"/>
        </authorList>
    </citation>
    <scope>NUCLEOTIDE SEQUENCE [LARGE SCALE GENOMIC DNA]</scope>
</reference>
<evidence type="ECO:0000313" key="2">
    <source>
        <dbReference type="EMBL" id="VDK52383.1"/>
    </source>
</evidence>
<proteinExistence type="predicted"/>